<name>A0A7N9CCN2_MACFA</name>
<keyword evidence="3" id="KW-1185">Reference proteome</keyword>
<evidence type="ECO:0000256" key="1">
    <source>
        <dbReference type="SAM" id="MobiDB-lite"/>
    </source>
</evidence>
<evidence type="ECO:0000313" key="2">
    <source>
        <dbReference type="Ensembl" id="ENSMFAP00000049921.1"/>
    </source>
</evidence>
<reference evidence="2" key="3">
    <citation type="submission" date="2025-09" db="UniProtKB">
        <authorList>
            <consortium name="Ensembl"/>
        </authorList>
    </citation>
    <scope>IDENTIFICATION</scope>
</reference>
<accession>A0A7N9CCN2</accession>
<feature type="region of interest" description="Disordered" evidence="1">
    <location>
        <begin position="1"/>
        <end position="23"/>
    </location>
</feature>
<reference evidence="2" key="2">
    <citation type="submission" date="2025-08" db="UniProtKB">
        <authorList>
            <consortium name="Ensembl"/>
        </authorList>
    </citation>
    <scope>IDENTIFICATION</scope>
</reference>
<evidence type="ECO:0000313" key="3">
    <source>
        <dbReference type="Proteomes" id="UP000233100"/>
    </source>
</evidence>
<reference evidence="2 3" key="1">
    <citation type="submission" date="2013-03" db="EMBL/GenBank/DDBJ databases">
        <authorList>
            <person name="Warren W."/>
            <person name="Wilson R.K."/>
        </authorList>
    </citation>
    <scope>NUCLEOTIDE SEQUENCE</scope>
</reference>
<organism evidence="2 3">
    <name type="scientific">Macaca fascicularis</name>
    <name type="common">Crab-eating macaque</name>
    <name type="synonym">Cynomolgus monkey</name>
    <dbReference type="NCBI Taxonomy" id="9541"/>
    <lineage>
        <taxon>Eukaryota</taxon>
        <taxon>Metazoa</taxon>
        <taxon>Chordata</taxon>
        <taxon>Craniata</taxon>
        <taxon>Vertebrata</taxon>
        <taxon>Euteleostomi</taxon>
        <taxon>Mammalia</taxon>
        <taxon>Eutheria</taxon>
        <taxon>Euarchontoglires</taxon>
        <taxon>Primates</taxon>
        <taxon>Haplorrhini</taxon>
        <taxon>Catarrhini</taxon>
        <taxon>Cercopithecidae</taxon>
        <taxon>Cercopithecinae</taxon>
        <taxon>Macaca</taxon>
    </lineage>
</organism>
<dbReference type="Ensembl" id="ENSMFAT00000099522.1">
    <property type="protein sequence ID" value="ENSMFAP00000049921.1"/>
    <property type="gene ID" value="ENSMFAG00000064031.1"/>
</dbReference>
<feature type="region of interest" description="Disordered" evidence="1">
    <location>
        <begin position="57"/>
        <end position="91"/>
    </location>
</feature>
<proteinExistence type="predicted"/>
<protein>
    <submittedName>
        <fullName evidence="2">Uncharacterized protein</fullName>
    </submittedName>
</protein>
<sequence length="91" mass="9576">MNAFFAKHPGSAQSIPAPPSGCGSSIENLVSSPGLWLLPEVIRHLPCIVVLPQSILSRPPTTHPKASRINPRTTQTPPPGPPRLLPCSGSI</sequence>
<dbReference type="AlphaFoldDB" id="A0A7N9CCN2"/>
<dbReference type="Proteomes" id="UP000233100">
    <property type="component" value="Chromosome 19"/>
</dbReference>